<gene>
    <name evidence="2" type="ORF">HCN83_12665</name>
</gene>
<evidence type="ECO:0000313" key="3">
    <source>
        <dbReference type="Proteomes" id="UP000752012"/>
    </source>
</evidence>
<dbReference type="InterPro" id="IPR016181">
    <property type="entry name" value="Acyl_CoA_acyltransferase"/>
</dbReference>
<sequence>MHIRNMTLHDYDALIGQVNEWWGGRQMSDMLPRLFVRHFKQTCFIVESDGNTCGFLVGFLSQADPQAAYIHFVGIDPAYRRQKLARELYQVFCKKAMEQGRTDIYAVTSPINKTSIAFLQANGFSIIEGTHVIDSIPVHADYDGSGKDRVCFVKKIWQTEAAT</sequence>
<accession>A0A969PQB0</accession>
<dbReference type="PIRSF" id="PIRSF037663">
    <property type="entry name" value="Acetyltransf_GNAT_prd"/>
    <property type="match status" value="1"/>
</dbReference>
<dbReference type="Pfam" id="PF00583">
    <property type="entry name" value="Acetyltransf_1"/>
    <property type="match status" value="1"/>
</dbReference>
<dbReference type="CDD" id="cd04301">
    <property type="entry name" value="NAT_SF"/>
    <property type="match status" value="1"/>
</dbReference>
<dbReference type="EMBL" id="JAATHJ010000022">
    <property type="protein sequence ID" value="NJP38441.1"/>
    <property type="molecule type" value="Genomic_DNA"/>
</dbReference>
<evidence type="ECO:0000259" key="1">
    <source>
        <dbReference type="PROSITE" id="PS51186"/>
    </source>
</evidence>
<comment type="caution">
    <text evidence="2">The sequence shown here is derived from an EMBL/GenBank/DDBJ whole genome shotgun (WGS) entry which is preliminary data.</text>
</comment>
<evidence type="ECO:0000313" key="2">
    <source>
        <dbReference type="EMBL" id="NJP38441.1"/>
    </source>
</evidence>
<organism evidence="2 3">
    <name type="scientific">Alkalicoccus luteus</name>
    <dbReference type="NCBI Taxonomy" id="1237094"/>
    <lineage>
        <taxon>Bacteria</taxon>
        <taxon>Bacillati</taxon>
        <taxon>Bacillota</taxon>
        <taxon>Bacilli</taxon>
        <taxon>Bacillales</taxon>
        <taxon>Bacillaceae</taxon>
        <taxon>Alkalicoccus</taxon>
    </lineage>
</organism>
<proteinExistence type="predicted"/>
<dbReference type="PANTHER" id="PTHR43072:SF36">
    <property type="entry name" value="RIBOSOMAL-PROTEIN-ALANINE ACETYLTRANSFERASE"/>
    <property type="match status" value="1"/>
</dbReference>
<dbReference type="GO" id="GO:0016747">
    <property type="term" value="F:acyltransferase activity, transferring groups other than amino-acyl groups"/>
    <property type="evidence" value="ECO:0007669"/>
    <property type="project" value="InterPro"/>
</dbReference>
<dbReference type="Gene3D" id="3.40.630.30">
    <property type="match status" value="1"/>
</dbReference>
<feature type="domain" description="N-acetyltransferase" evidence="1">
    <location>
        <begin position="1"/>
        <end position="143"/>
    </location>
</feature>
<dbReference type="InterPro" id="IPR000182">
    <property type="entry name" value="GNAT_dom"/>
</dbReference>
<dbReference type="FunFam" id="3.40.630.30:FF:000133">
    <property type="entry name" value="Acetyltransferase, GNAT family"/>
    <property type="match status" value="1"/>
</dbReference>
<protein>
    <submittedName>
        <fullName evidence="2">GNAT family N-acetyltransferase</fullName>
    </submittedName>
</protein>
<reference evidence="2 3" key="1">
    <citation type="submission" date="2020-03" db="EMBL/GenBank/DDBJ databases">
        <title>Assessment of the enzymatic potential of alkaline-tolerant lipase obtained from Bacillus luteus H11 (technogenic soil) for the bioremediation of saline soils contaminated with petroleum substances.</title>
        <authorList>
            <person name="Kalwasinska A."/>
        </authorList>
    </citation>
    <scope>NUCLEOTIDE SEQUENCE [LARGE SCALE GENOMIC DNA]</scope>
    <source>
        <strain evidence="2 3">H11</strain>
    </source>
</reference>
<dbReference type="PANTHER" id="PTHR43072">
    <property type="entry name" value="N-ACETYLTRANSFERASE"/>
    <property type="match status" value="1"/>
</dbReference>
<name>A0A969PQB0_9BACI</name>
<dbReference type="PROSITE" id="PS51186">
    <property type="entry name" value="GNAT"/>
    <property type="match status" value="1"/>
</dbReference>
<dbReference type="SUPFAM" id="SSF55729">
    <property type="entry name" value="Acyl-CoA N-acyltransferases (Nat)"/>
    <property type="match status" value="1"/>
</dbReference>
<keyword evidence="3" id="KW-1185">Reference proteome</keyword>
<dbReference type="InterPro" id="IPR017255">
    <property type="entry name" value="AcTrfase_GNAT_prd"/>
</dbReference>
<dbReference type="RefSeq" id="WP_168007923.1">
    <property type="nucleotide sequence ID" value="NZ_JAATHJ010000022.1"/>
</dbReference>
<dbReference type="Proteomes" id="UP000752012">
    <property type="component" value="Unassembled WGS sequence"/>
</dbReference>
<dbReference type="AlphaFoldDB" id="A0A969PQB0"/>